<feature type="region of interest" description="Disordered" evidence="2">
    <location>
        <begin position="450"/>
        <end position="495"/>
    </location>
</feature>
<dbReference type="GO" id="GO:0004494">
    <property type="term" value="F:methylmalonyl-CoA mutase activity"/>
    <property type="evidence" value="ECO:0007669"/>
    <property type="project" value="UniProtKB-EC"/>
</dbReference>
<sequence length="645" mass="68161">MTASQHSASSSGRSELALMEGFEVPTHEQWQQQVEKVLRKSGLLAEGTPTPAAPETLLAATTHDGITVQPLYTAGHDSPEAGYPGSAPFVRGSRPDGRVTEGWDIRQRHTDPDATVTNREILADLSGGAASVWLRLGPSGVAVNDLADALHGVHLDMAGVVLEAGERFGEAAETLLKLAAENGVQPSSLRGNLGADPISVHARTGQAPDNAPAIDLARRCAESYTGVHAITVDGLPYHDAGGSDTEELGCTMAAGVTYLRLLTAPAPAGAGLDIDTAAGLLEFRYAATVDQFLTIAKLRAARRMWERVLRACGASEHARAQAQHAVTSSAMLTQRDPWVNMLRTTIAAFAAGAGGAQAVTVQPFDAAIGLPDGFSRRMARNTQSLLLEESHLAQVIDPAGGSYYVEQLTDDLARTGWEWFQRIEAAGGMSAALDSGLVADKLAATWSQRQESIADRSDPITGVSEFPDLDETPLRREPAPESGDEPTARTALPRHRYAEDYERLRDAADRHLADSGRRPRVFLATLGSLAAYNARASFARNLFAAGGIETPEAGVTESTRDLVDAFTEAETSLVCLCSSDKVYAERAEAAAETLKQAGASVVLLAGAPQDPPPAGVDGFVHKGGNALEILADIHHRWGSANGAKQ</sequence>
<dbReference type="PANTHER" id="PTHR48101">
    <property type="entry name" value="METHYLMALONYL-COA MUTASE, MITOCHONDRIAL-RELATED"/>
    <property type="match status" value="1"/>
</dbReference>
<dbReference type="Proteomes" id="UP001180845">
    <property type="component" value="Unassembled WGS sequence"/>
</dbReference>
<comment type="subunit">
    <text evidence="1">Heterodimer of an alpha and a beta chain.</text>
</comment>
<dbReference type="EMBL" id="JAVDXW010000001">
    <property type="protein sequence ID" value="MDR7300444.1"/>
    <property type="molecule type" value="Genomic_DNA"/>
</dbReference>
<dbReference type="AlphaFoldDB" id="A0AAE4CK72"/>
<accession>A0AAE4CK72</accession>
<protein>
    <submittedName>
        <fullName evidence="4">Methylmalonyl-CoA mutase</fullName>
        <ecNumber evidence="4">5.4.99.2</ecNumber>
    </submittedName>
</protein>
<proteinExistence type="predicted"/>
<evidence type="ECO:0000313" key="5">
    <source>
        <dbReference type="Proteomes" id="UP001180845"/>
    </source>
</evidence>
<dbReference type="SUPFAM" id="SSF51703">
    <property type="entry name" value="Cobalamin (vitamin B12)-dependent enzymes"/>
    <property type="match status" value="1"/>
</dbReference>
<dbReference type="EC" id="5.4.99.2" evidence="4"/>
<dbReference type="Gene3D" id="3.40.50.280">
    <property type="entry name" value="Cobalamin-binding domain"/>
    <property type="match status" value="1"/>
</dbReference>
<reference evidence="4" key="1">
    <citation type="submission" date="2023-07" db="EMBL/GenBank/DDBJ databases">
        <title>Sequencing the genomes of 1000 actinobacteria strains.</title>
        <authorList>
            <person name="Klenk H.-P."/>
        </authorList>
    </citation>
    <scope>NUCLEOTIDE SEQUENCE</scope>
    <source>
        <strain evidence="4">DSM 45977</strain>
    </source>
</reference>
<dbReference type="InterPro" id="IPR006099">
    <property type="entry name" value="MeMalonylCoA_mutase_a/b_cat"/>
</dbReference>
<keyword evidence="4" id="KW-0413">Isomerase</keyword>
<dbReference type="Gene3D" id="3.20.20.240">
    <property type="entry name" value="Methylmalonyl-CoA mutase"/>
    <property type="match status" value="1"/>
</dbReference>
<evidence type="ECO:0000313" key="4">
    <source>
        <dbReference type="EMBL" id="MDR7300444.1"/>
    </source>
</evidence>
<dbReference type="GO" id="GO:0031419">
    <property type="term" value="F:cobalamin binding"/>
    <property type="evidence" value="ECO:0007669"/>
    <property type="project" value="UniProtKB-KW"/>
</dbReference>
<dbReference type="CDD" id="cd03677">
    <property type="entry name" value="MM_CoA_mutase_beta"/>
    <property type="match status" value="1"/>
</dbReference>
<gene>
    <name evidence="4" type="ORF">JOF55_000625</name>
</gene>
<dbReference type="PANTHER" id="PTHR48101:SF4">
    <property type="entry name" value="METHYLMALONYL-COA MUTASE, MITOCHONDRIAL"/>
    <property type="match status" value="1"/>
</dbReference>
<feature type="domain" description="Methylmalonyl-CoA mutase alpha/beta chain catalytic" evidence="3">
    <location>
        <begin position="62"/>
        <end position="132"/>
    </location>
</feature>
<evidence type="ECO:0000256" key="1">
    <source>
        <dbReference type="ARBA" id="ARBA00011870"/>
    </source>
</evidence>
<dbReference type="RefSeq" id="WP_310269215.1">
    <property type="nucleotide sequence ID" value="NZ_JAVDXW010000001.1"/>
</dbReference>
<comment type="caution">
    <text evidence="4">The sequence shown here is derived from an EMBL/GenBank/DDBJ whole genome shotgun (WGS) entry which is preliminary data.</text>
</comment>
<dbReference type="InterPro" id="IPR016176">
    <property type="entry name" value="Cbl-dep_enz_cat"/>
</dbReference>
<keyword evidence="5" id="KW-1185">Reference proteome</keyword>
<evidence type="ECO:0000259" key="3">
    <source>
        <dbReference type="Pfam" id="PF01642"/>
    </source>
</evidence>
<name>A0AAE4CK72_9ACTN</name>
<dbReference type="Pfam" id="PF01642">
    <property type="entry name" value="MM_CoA_mutase"/>
    <property type="match status" value="2"/>
</dbReference>
<feature type="domain" description="Methylmalonyl-CoA mutase alpha/beta chain catalytic" evidence="3">
    <location>
        <begin position="136"/>
        <end position="506"/>
    </location>
</feature>
<evidence type="ECO:0000256" key="2">
    <source>
        <dbReference type="SAM" id="MobiDB-lite"/>
    </source>
</evidence>
<organism evidence="4 5">
    <name type="scientific">Haloactinomyces albus</name>
    <dbReference type="NCBI Taxonomy" id="1352928"/>
    <lineage>
        <taxon>Bacteria</taxon>
        <taxon>Bacillati</taxon>
        <taxon>Actinomycetota</taxon>
        <taxon>Actinomycetes</taxon>
        <taxon>Actinopolysporales</taxon>
        <taxon>Actinopolysporaceae</taxon>
        <taxon>Haloactinomyces</taxon>
    </lineage>
</organism>